<sequence>MAKAVPLYRHRGPSIPGSPAYSPLCSGAVSSAPPQSQGCKRTIGGKSCFLPSSPAPLKPCLPHPEHHQHIVTGSESRLHSILTAEVWGFGVWPTVFAHELQVVAFASIAEAEENLAVSCQWRLGIENATGFKFNHNNNNNTNGVVNRHRQEQEQHATGNRQQMHRPSKSWEMIQFITLWQIQIFVFVYNIAGSCLPHNALSIGKIAYIIQTLCRLTVPSLACAVSLRQPSIQLQPKPTACVQGAPSIRDNMIPPTRKITPLSGLLRAILDRDPTDKT</sequence>
<organism evidence="1 2">
    <name type="scientific">Colletotrichum plurivorum</name>
    <dbReference type="NCBI Taxonomy" id="2175906"/>
    <lineage>
        <taxon>Eukaryota</taxon>
        <taxon>Fungi</taxon>
        <taxon>Dikarya</taxon>
        <taxon>Ascomycota</taxon>
        <taxon>Pezizomycotina</taxon>
        <taxon>Sordariomycetes</taxon>
        <taxon>Hypocreomycetidae</taxon>
        <taxon>Glomerellales</taxon>
        <taxon>Glomerellaceae</taxon>
        <taxon>Colletotrichum</taxon>
        <taxon>Colletotrichum orchidearum species complex</taxon>
    </lineage>
</organism>
<proteinExistence type="predicted"/>
<comment type="caution">
    <text evidence="1">The sequence shown here is derived from an EMBL/GenBank/DDBJ whole genome shotgun (WGS) entry which is preliminary data.</text>
</comment>
<dbReference type="AlphaFoldDB" id="A0A8H6NJE3"/>
<accession>A0A8H6NJE3</accession>
<gene>
    <name evidence="1" type="ORF">CPLU01_04255</name>
</gene>
<dbReference type="EMBL" id="WIGO01000039">
    <property type="protein sequence ID" value="KAF6835579.1"/>
    <property type="molecule type" value="Genomic_DNA"/>
</dbReference>
<dbReference type="Proteomes" id="UP000654918">
    <property type="component" value="Unassembled WGS sequence"/>
</dbReference>
<protein>
    <submittedName>
        <fullName evidence="1">Uncharacterized protein</fullName>
    </submittedName>
</protein>
<reference evidence="1" key="1">
    <citation type="journal article" date="2020" name="Phytopathology">
        <title>Genome Sequence Resources of Colletotrichum truncatum, C. plurivorum, C. musicola, and C. sojae: Four Species Pathogenic to Soybean (Glycine max).</title>
        <authorList>
            <person name="Rogerio F."/>
            <person name="Boufleur T.R."/>
            <person name="Ciampi-Guillardi M."/>
            <person name="Sukno S.A."/>
            <person name="Thon M.R."/>
            <person name="Massola Junior N.S."/>
            <person name="Baroncelli R."/>
        </authorList>
    </citation>
    <scope>NUCLEOTIDE SEQUENCE</scope>
    <source>
        <strain evidence="1">LFN00145</strain>
    </source>
</reference>
<evidence type="ECO:0000313" key="2">
    <source>
        <dbReference type="Proteomes" id="UP000654918"/>
    </source>
</evidence>
<name>A0A8H6NJE3_9PEZI</name>
<evidence type="ECO:0000313" key="1">
    <source>
        <dbReference type="EMBL" id="KAF6835579.1"/>
    </source>
</evidence>
<keyword evidence="2" id="KW-1185">Reference proteome</keyword>